<dbReference type="EMBL" id="MK285071">
    <property type="protein sequence ID" value="QAX89058.1"/>
    <property type="molecule type" value="Genomic_DNA"/>
</dbReference>
<dbReference type="RefSeq" id="WP_142712185.1">
    <property type="nucleotide sequence ID" value="NZ_CABHJA010000014.1"/>
</dbReference>
<protein>
    <submittedName>
        <fullName evidence="1">Uncharacterized protein</fullName>
    </submittedName>
</protein>
<organism evidence="1">
    <name type="scientific">Clostridium perfringens</name>
    <dbReference type="NCBI Taxonomy" id="1502"/>
    <lineage>
        <taxon>Bacteria</taxon>
        <taxon>Bacillati</taxon>
        <taxon>Bacillota</taxon>
        <taxon>Clostridia</taxon>
        <taxon>Eubacteriales</taxon>
        <taxon>Clostridiaceae</taxon>
        <taxon>Clostridium</taxon>
    </lineage>
</organism>
<geneLocation type="plasmid" evidence="1">
    <name>pCPNY83906550-1</name>
</geneLocation>
<gene>
    <name evidence="1" type="ORF">pCPNY83906550-1_00043</name>
</gene>
<keyword evidence="1" id="KW-0614">Plasmid</keyword>
<reference evidence="1" key="1">
    <citation type="submission" date="2018-12" db="EMBL/GenBank/DDBJ databases">
        <title>Identification of novel toxin homologs and associated mobile genetic elements in Clostridium perfringens.</title>
        <authorList>
            <person name="Moore R.J."/>
            <person name="Lacey J.A."/>
            <person name="Johanesen P.A."/>
            <person name="Lyras D."/>
        </authorList>
    </citation>
    <scope>NUCLEOTIDE SEQUENCE</scope>
    <source>
        <strain evidence="1">NY83906550</strain>
        <plasmid evidence="1">pCPNY83906550-1</plasmid>
    </source>
</reference>
<dbReference type="Pfam" id="PF04531">
    <property type="entry name" value="Phage_holin_1"/>
    <property type="match status" value="1"/>
</dbReference>
<name>A0A411AMC5_CLOPF</name>
<evidence type="ECO:0000313" key="1">
    <source>
        <dbReference type="EMBL" id="QAX89058.1"/>
    </source>
</evidence>
<sequence length="69" mass="7766">MIDTSRFKNYGLWLSISTLISLILQGFKIEILPDNYQEIVNVILSIMVLVGVINHPTTNGNENSNNKDC</sequence>
<proteinExistence type="predicted"/>
<dbReference type="InterPro" id="IPR006485">
    <property type="entry name" value="Phage-like_holin"/>
</dbReference>
<dbReference type="AlphaFoldDB" id="A0A411AMC5"/>
<accession>A0A411AMC5</accession>